<dbReference type="PANTHER" id="PTHR35496">
    <property type="entry name" value="2S SEED STORAGE PROTEIN 1-RELATED"/>
    <property type="match status" value="1"/>
</dbReference>
<dbReference type="Proteomes" id="UP001229421">
    <property type="component" value="Unassembled WGS sequence"/>
</dbReference>
<evidence type="ECO:0000313" key="4">
    <source>
        <dbReference type="EMBL" id="KAK1418035.1"/>
    </source>
</evidence>
<evidence type="ECO:0008006" key="6">
    <source>
        <dbReference type="Google" id="ProtNLM"/>
    </source>
</evidence>
<dbReference type="SUPFAM" id="SSF47699">
    <property type="entry name" value="Bifunctional inhibitor/lipid-transfer protein/seed storage 2S albumin"/>
    <property type="match status" value="1"/>
</dbReference>
<dbReference type="PANTHER" id="PTHR35496:SF4">
    <property type="entry name" value="2S SULFUR-RICH SEED STORAGE PROTEIN 2-LIKE"/>
    <property type="match status" value="1"/>
</dbReference>
<dbReference type="EMBL" id="JAUHHV010000007">
    <property type="protein sequence ID" value="KAK1418035.1"/>
    <property type="molecule type" value="Genomic_DNA"/>
</dbReference>
<dbReference type="AlphaFoldDB" id="A0AAD8NJ53"/>
<dbReference type="Gene3D" id="1.10.110.10">
    <property type="entry name" value="Plant lipid-transfer and hydrophobic proteins"/>
    <property type="match status" value="1"/>
</dbReference>
<name>A0AAD8NJ53_TARER</name>
<dbReference type="InterPro" id="IPR036312">
    <property type="entry name" value="Bifun_inhib/LTP/seed_sf"/>
</dbReference>
<reference evidence="4" key="1">
    <citation type="journal article" date="2023" name="bioRxiv">
        <title>Improved chromosome-level genome assembly for marigold (Tagetes erecta).</title>
        <authorList>
            <person name="Jiang F."/>
            <person name="Yuan L."/>
            <person name="Wang S."/>
            <person name="Wang H."/>
            <person name="Xu D."/>
            <person name="Wang A."/>
            <person name="Fan W."/>
        </authorList>
    </citation>
    <scope>NUCLEOTIDE SEQUENCE</scope>
    <source>
        <strain evidence="4">WSJ</strain>
        <tissue evidence="4">Leaf</tissue>
    </source>
</reference>
<dbReference type="GO" id="GO:0045735">
    <property type="term" value="F:nutrient reservoir activity"/>
    <property type="evidence" value="ECO:0007669"/>
    <property type="project" value="UniProtKB-KW"/>
</dbReference>
<evidence type="ECO:0000256" key="1">
    <source>
        <dbReference type="ARBA" id="ARBA00008262"/>
    </source>
</evidence>
<gene>
    <name evidence="4" type="ORF">QVD17_27172</name>
</gene>
<protein>
    <recommendedName>
        <fullName evidence="6">Bifunctional inhibitor/plant lipid transfer protein/seed storage helical domain-containing protein</fullName>
    </recommendedName>
</protein>
<accession>A0AAD8NJ53</accession>
<comment type="similarity">
    <text evidence="1">Belongs to the 2S seed storage albumins family.</text>
</comment>
<evidence type="ECO:0000256" key="2">
    <source>
        <dbReference type="ARBA" id="ARBA00022761"/>
    </source>
</evidence>
<organism evidence="4 5">
    <name type="scientific">Tagetes erecta</name>
    <name type="common">African marigold</name>
    <dbReference type="NCBI Taxonomy" id="13708"/>
    <lineage>
        <taxon>Eukaryota</taxon>
        <taxon>Viridiplantae</taxon>
        <taxon>Streptophyta</taxon>
        <taxon>Embryophyta</taxon>
        <taxon>Tracheophyta</taxon>
        <taxon>Spermatophyta</taxon>
        <taxon>Magnoliopsida</taxon>
        <taxon>eudicotyledons</taxon>
        <taxon>Gunneridae</taxon>
        <taxon>Pentapetalae</taxon>
        <taxon>asterids</taxon>
        <taxon>campanulids</taxon>
        <taxon>Asterales</taxon>
        <taxon>Asteraceae</taxon>
        <taxon>Asteroideae</taxon>
        <taxon>Heliantheae alliance</taxon>
        <taxon>Tageteae</taxon>
        <taxon>Tagetes</taxon>
    </lineage>
</organism>
<keyword evidence="2" id="KW-0758">Storage protein</keyword>
<keyword evidence="3" id="KW-0708">Seed storage protein</keyword>
<comment type="caution">
    <text evidence="4">The sequence shown here is derived from an EMBL/GenBank/DDBJ whole genome shotgun (WGS) entry which is preliminary data.</text>
</comment>
<sequence>MMVKLSPFAFTLTVIIALSKFYAYKTTIVTAIIEDNEQETLIDSLGNPRPSQNQCPKLGPTHCYQHLSEVIKSPHDSIWTLSEILKMCCMVLKASAKQCQCHEIQLAYDAAQPKAKNEMEKKEISKRAQSLPKDCGLEVTECNKVGGHKGLVKMIVN</sequence>
<keyword evidence="5" id="KW-1185">Reference proteome</keyword>
<proteinExistence type="inferred from homology"/>
<dbReference type="InterPro" id="IPR000617">
    <property type="entry name" value="Napin/2SS/CON"/>
</dbReference>
<evidence type="ECO:0000256" key="3">
    <source>
        <dbReference type="ARBA" id="ARBA00023129"/>
    </source>
</evidence>
<evidence type="ECO:0000313" key="5">
    <source>
        <dbReference type="Proteomes" id="UP001229421"/>
    </source>
</evidence>